<dbReference type="SUPFAM" id="SSF51182">
    <property type="entry name" value="RmlC-like cupins"/>
    <property type="match status" value="1"/>
</dbReference>
<evidence type="ECO:0000259" key="1">
    <source>
        <dbReference type="Pfam" id="PF07883"/>
    </source>
</evidence>
<name>A0A6A4I767_9AGAR</name>
<dbReference type="InterPro" id="IPR011051">
    <property type="entry name" value="RmlC_Cupin_sf"/>
</dbReference>
<dbReference type="Pfam" id="PF07883">
    <property type="entry name" value="Cupin_2"/>
    <property type="match status" value="1"/>
</dbReference>
<gene>
    <name evidence="2" type="ORF">BT96DRAFT_934026</name>
</gene>
<proteinExistence type="predicted"/>
<sequence length="177" mass="19917">MSDYPDTVVVAQGVIMTFQDQIRTVTVSGRIGESLSVPAHWHEKHDEVICVLEGQLSVTIGSEAKIYTPETGDAYIPKGVVHSIRSLEGIPCVYTEKTNPAHEKEFDAKELFFRNAFSRPRGGLLSVMQIFYHGDMFPVFPVVHSMWMEKAFVTLLGGYIAPCLGYRLKYTKLKKMD</sequence>
<evidence type="ECO:0000313" key="3">
    <source>
        <dbReference type="Proteomes" id="UP000799118"/>
    </source>
</evidence>
<dbReference type="Gene3D" id="2.60.120.10">
    <property type="entry name" value="Jelly Rolls"/>
    <property type="match status" value="1"/>
</dbReference>
<keyword evidence="3" id="KW-1185">Reference proteome</keyword>
<dbReference type="OrthoDB" id="504210at2759"/>
<organism evidence="2 3">
    <name type="scientific">Gymnopus androsaceus JB14</name>
    <dbReference type="NCBI Taxonomy" id="1447944"/>
    <lineage>
        <taxon>Eukaryota</taxon>
        <taxon>Fungi</taxon>
        <taxon>Dikarya</taxon>
        <taxon>Basidiomycota</taxon>
        <taxon>Agaricomycotina</taxon>
        <taxon>Agaricomycetes</taxon>
        <taxon>Agaricomycetidae</taxon>
        <taxon>Agaricales</taxon>
        <taxon>Marasmiineae</taxon>
        <taxon>Omphalotaceae</taxon>
        <taxon>Gymnopus</taxon>
    </lineage>
</organism>
<dbReference type="AlphaFoldDB" id="A0A6A4I767"/>
<dbReference type="InterPro" id="IPR013096">
    <property type="entry name" value="Cupin_2"/>
</dbReference>
<dbReference type="Proteomes" id="UP000799118">
    <property type="component" value="Unassembled WGS sequence"/>
</dbReference>
<reference evidence="2" key="1">
    <citation type="journal article" date="2019" name="Environ. Microbiol.">
        <title>Fungal ecological strategies reflected in gene transcription - a case study of two litter decomposers.</title>
        <authorList>
            <person name="Barbi F."/>
            <person name="Kohler A."/>
            <person name="Barry K."/>
            <person name="Baskaran P."/>
            <person name="Daum C."/>
            <person name="Fauchery L."/>
            <person name="Ihrmark K."/>
            <person name="Kuo A."/>
            <person name="LaButti K."/>
            <person name="Lipzen A."/>
            <person name="Morin E."/>
            <person name="Grigoriev I.V."/>
            <person name="Henrissat B."/>
            <person name="Lindahl B."/>
            <person name="Martin F."/>
        </authorList>
    </citation>
    <scope>NUCLEOTIDE SEQUENCE</scope>
    <source>
        <strain evidence="2">JB14</strain>
    </source>
</reference>
<dbReference type="EMBL" id="ML769401">
    <property type="protein sequence ID" value="KAE9406549.1"/>
    <property type="molecule type" value="Genomic_DNA"/>
</dbReference>
<feature type="domain" description="Cupin type-2" evidence="1">
    <location>
        <begin position="36"/>
        <end position="93"/>
    </location>
</feature>
<evidence type="ECO:0000313" key="2">
    <source>
        <dbReference type="EMBL" id="KAE9406549.1"/>
    </source>
</evidence>
<accession>A0A6A4I767</accession>
<dbReference type="InterPro" id="IPR014710">
    <property type="entry name" value="RmlC-like_jellyroll"/>
</dbReference>
<protein>
    <recommendedName>
        <fullName evidence="1">Cupin type-2 domain-containing protein</fullName>
    </recommendedName>
</protein>